<name>A0A7R6RAF5_9RHOO</name>
<dbReference type="Proteomes" id="UP000463961">
    <property type="component" value="Chromosome"/>
</dbReference>
<keyword evidence="2" id="KW-1185">Reference proteome</keyword>
<sequence>MGSLSKRDIDALVMHLLDEQGLDDGLPLKKLSNQQLSVKLRVSTARIKSLRYEATLKHVSNNEKVAEWRFLEVIAKSKFDSDKDKIAFIIEDAFTKNWLQGILKDNGLVFDNSFNTEVVKVESNDLLSVLEVLYDKKSVETLKKRIDYVKAKKEKLSFAEVKKEFIKGAANALGETATSTVTKGLLSLIIG</sequence>
<dbReference type="AlphaFoldDB" id="A0A7R6RAF5"/>
<accession>A0A7R6RAF5</accession>
<organism evidence="1 2">
    <name type="scientific">Fluviibacter phosphoraccumulans</name>
    <dbReference type="NCBI Taxonomy" id="1751046"/>
    <lineage>
        <taxon>Bacteria</taxon>
        <taxon>Pseudomonadati</taxon>
        <taxon>Pseudomonadota</taxon>
        <taxon>Betaproteobacteria</taxon>
        <taxon>Rhodocyclales</taxon>
        <taxon>Fluviibacteraceae</taxon>
        <taxon>Fluviibacter</taxon>
    </lineage>
</organism>
<dbReference type="EMBL" id="AP022345">
    <property type="protein sequence ID" value="BBU69028.1"/>
    <property type="molecule type" value="Genomic_DNA"/>
</dbReference>
<proteinExistence type="predicted"/>
<protein>
    <submittedName>
        <fullName evidence="1">Uncharacterized protein</fullName>
    </submittedName>
</protein>
<reference evidence="2" key="1">
    <citation type="submission" date="2020-01" db="EMBL/GenBank/DDBJ databases">
        <title>Phosphoaccumulans saitamaens gen. nov., sp. nov., a polyphosphate accumulating bacterium isolated from surface river water.</title>
        <authorList>
            <person name="Watanabe K."/>
            <person name="Suda W."/>
        </authorList>
    </citation>
    <scope>NUCLEOTIDE SEQUENCE [LARGE SCALE GENOMIC DNA]</scope>
    <source>
        <strain evidence="2">ICHIAU1</strain>
    </source>
</reference>
<evidence type="ECO:0000313" key="1">
    <source>
        <dbReference type="EMBL" id="BBU69028.1"/>
    </source>
</evidence>
<gene>
    <name evidence="1" type="ORF">ICHIAU1_13110</name>
</gene>
<evidence type="ECO:0000313" key="2">
    <source>
        <dbReference type="Proteomes" id="UP000463961"/>
    </source>
</evidence>